<dbReference type="Proteomes" id="UP000054324">
    <property type="component" value="Unassembled WGS sequence"/>
</dbReference>
<feature type="non-terminal residue" evidence="1">
    <location>
        <position position="73"/>
    </location>
</feature>
<dbReference type="KEGG" id="ovi:T265_14876"/>
<evidence type="ECO:0000313" key="2">
    <source>
        <dbReference type="Proteomes" id="UP000054324"/>
    </source>
</evidence>
<reference evidence="1 2" key="1">
    <citation type="submission" date="2013-11" db="EMBL/GenBank/DDBJ databases">
        <title>Opisthorchis viverrini - life in the bile duct.</title>
        <authorList>
            <person name="Young N.D."/>
            <person name="Nagarajan N."/>
            <person name="Lin S.J."/>
            <person name="Korhonen P.K."/>
            <person name="Jex A.R."/>
            <person name="Hall R.S."/>
            <person name="Safavi-Hemami H."/>
            <person name="Kaewkong W."/>
            <person name="Bertrand D."/>
            <person name="Gao S."/>
            <person name="Seet Q."/>
            <person name="Wongkham S."/>
            <person name="Teh B.T."/>
            <person name="Wongkham C."/>
            <person name="Intapan P.M."/>
            <person name="Maleewong W."/>
            <person name="Yang X."/>
            <person name="Hu M."/>
            <person name="Wang Z."/>
            <person name="Hofmann A."/>
            <person name="Sternberg P.W."/>
            <person name="Tan P."/>
            <person name="Wang J."/>
            <person name="Gasser R.B."/>
        </authorList>
    </citation>
    <scope>NUCLEOTIDE SEQUENCE [LARGE SCALE GENOMIC DNA]</scope>
</reference>
<dbReference type="RefSeq" id="XP_009173894.1">
    <property type="nucleotide sequence ID" value="XM_009175630.1"/>
</dbReference>
<sequence>MFRRVRALCTEEGDRRADTRKIWRLFRKNFVKIRGLGLPSDLQDDRNQLWMVHDTASSTSKAPSILQGSKAAL</sequence>
<dbReference type="EMBL" id="KL596903">
    <property type="protein sequence ID" value="KER22362.1"/>
    <property type="molecule type" value="Genomic_DNA"/>
</dbReference>
<dbReference type="CTD" id="20329042"/>
<dbReference type="GeneID" id="20329042"/>
<dbReference type="AlphaFoldDB" id="A0A074Z9W0"/>
<protein>
    <submittedName>
        <fullName evidence="1">Uncharacterized protein</fullName>
    </submittedName>
</protein>
<evidence type="ECO:0000313" key="1">
    <source>
        <dbReference type="EMBL" id="KER22362.1"/>
    </source>
</evidence>
<gene>
    <name evidence="1" type="ORF">T265_14876</name>
</gene>
<proteinExistence type="predicted"/>
<name>A0A074Z9W0_OPIVI</name>
<organism evidence="1 2">
    <name type="scientific">Opisthorchis viverrini</name>
    <name type="common">Southeast Asian liver fluke</name>
    <dbReference type="NCBI Taxonomy" id="6198"/>
    <lineage>
        <taxon>Eukaryota</taxon>
        <taxon>Metazoa</taxon>
        <taxon>Spiralia</taxon>
        <taxon>Lophotrochozoa</taxon>
        <taxon>Platyhelminthes</taxon>
        <taxon>Trematoda</taxon>
        <taxon>Digenea</taxon>
        <taxon>Opisthorchiida</taxon>
        <taxon>Opisthorchiata</taxon>
        <taxon>Opisthorchiidae</taxon>
        <taxon>Opisthorchis</taxon>
    </lineage>
</organism>
<keyword evidence="2" id="KW-1185">Reference proteome</keyword>
<accession>A0A074Z9W0</accession>